<sequence>MRKARFQYRHNSALNVIFLLLIGVSFVVAMFLAHRLTEKYVENEFELRKIDVLEETLKPYTEFFQNRVPEISFYQGYLDSSSAIKYVDTVFRKYPFVKKIEFYDTEVSNHRVAGAFRINHFSMAPQAIYDYTRSPTADSIVYNKRKPNSSGSFWNMDEFNNMAAKFSLYVQSIEEGKPLQSADFISIFYHVTHNRITFMNIPREEDMHTYKDLMLKEQEKSPVFQQDIVSFILDPEKLNIRNTHRELYQYIHITPIVYESLNTDPDLLNTELPLTGAFADYKLHFSSSRNHIIREIYHRLVPVALAIVMIYTVLLFIAYLIYRNLNINKKMYSLQYDFINNLTHEFKTPVSVIKIAGNNIKSAKELSDRERFHYGKILDEEADKLNDLMNKLLSFTQIENQSIHIKKERINIPQFIQNLVDSYQIKLPDFKIEYSTRGVTTFRTDPVLLSSIFQNLMDNANKYSLPGQKSLNILVFTEKGNIVFKFRDRGIGIPGNETENVFKKFYRIQSQYNQQGSVGLGLAFCKELINLMNGTISVKSKVGEGSEFTVVLPFEL</sequence>
<feature type="domain" description="Histidine kinase" evidence="5">
    <location>
        <begin position="341"/>
        <end position="556"/>
    </location>
</feature>
<dbReference type="SMART" id="SM00387">
    <property type="entry name" value="HATPase_c"/>
    <property type="match status" value="1"/>
</dbReference>
<comment type="catalytic activity">
    <reaction evidence="1">
        <text>ATP + protein L-histidine = ADP + protein N-phospho-L-histidine.</text>
        <dbReference type="EC" id="2.7.13.3"/>
    </reaction>
</comment>
<dbReference type="PANTHER" id="PTHR43547">
    <property type="entry name" value="TWO-COMPONENT HISTIDINE KINASE"/>
    <property type="match status" value="1"/>
</dbReference>
<dbReference type="SUPFAM" id="SSF55874">
    <property type="entry name" value="ATPase domain of HSP90 chaperone/DNA topoisomerase II/histidine kinase"/>
    <property type="match status" value="1"/>
</dbReference>
<dbReference type="PROSITE" id="PS50109">
    <property type="entry name" value="HIS_KIN"/>
    <property type="match status" value="1"/>
</dbReference>
<feature type="transmembrane region" description="Helical" evidence="4">
    <location>
        <begin position="12"/>
        <end position="33"/>
    </location>
</feature>
<keyword evidence="7" id="KW-1185">Reference proteome</keyword>
<evidence type="ECO:0000313" key="6">
    <source>
        <dbReference type="EMBL" id="PRY54336.1"/>
    </source>
</evidence>
<dbReference type="InterPro" id="IPR036890">
    <property type="entry name" value="HATPase_C_sf"/>
</dbReference>
<dbReference type="Pfam" id="PF00512">
    <property type="entry name" value="HisKA"/>
    <property type="match status" value="1"/>
</dbReference>
<dbReference type="Gene3D" id="3.30.565.10">
    <property type="entry name" value="Histidine kinase-like ATPase, C-terminal domain"/>
    <property type="match status" value="1"/>
</dbReference>
<evidence type="ECO:0000256" key="4">
    <source>
        <dbReference type="SAM" id="Phobius"/>
    </source>
</evidence>
<dbReference type="PANTHER" id="PTHR43547:SF2">
    <property type="entry name" value="HYBRID SIGNAL TRANSDUCTION HISTIDINE KINASE C"/>
    <property type="match status" value="1"/>
</dbReference>
<dbReference type="InterPro" id="IPR005467">
    <property type="entry name" value="His_kinase_dom"/>
</dbReference>
<dbReference type="EC" id="2.7.13.3" evidence="2"/>
<dbReference type="AlphaFoldDB" id="A0A2T0U8T2"/>
<keyword evidence="4" id="KW-1133">Transmembrane helix</keyword>
<evidence type="ECO:0000259" key="5">
    <source>
        <dbReference type="PROSITE" id="PS50109"/>
    </source>
</evidence>
<gene>
    <name evidence="6" type="ORF">B0I27_102102</name>
</gene>
<accession>A0A2T0U8T2</accession>
<dbReference type="Pfam" id="PF02518">
    <property type="entry name" value="HATPase_c"/>
    <property type="match status" value="1"/>
</dbReference>
<dbReference type="PRINTS" id="PR00344">
    <property type="entry name" value="BCTRLSENSOR"/>
</dbReference>
<dbReference type="InterPro" id="IPR004358">
    <property type="entry name" value="Sig_transdc_His_kin-like_C"/>
</dbReference>
<dbReference type="EMBL" id="PVTH01000002">
    <property type="protein sequence ID" value="PRY54336.1"/>
    <property type="molecule type" value="Genomic_DNA"/>
</dbReference>
<proteinExistence type="predicted"/>
<dbReference type="SMART" id="SM00388">
    <property type="entry name" value="HisKA"/>
    <property type="match status" value="1"/>
</dbReference>
<dbReference type="InterPro" id="IPR003661">
    <property type="entry name" value="HisK_dim/P_dom"/>
</dbReference>
<keyword evidence="6" id="KW-0808">Transferase</keyword>
<dbReference type="Gene3D" id="1.10.287.130">
    <property type="match status" value="1"/>
</dbReference>
<keyword evidence="4" id="KW-0472">Membrane</keyword>
<protein>
    <recommendedName>
        <fullName evidence="2">histidine kinase</fullName>
        <ecNumber evidence="2">2.7.13.3</ecNumber>
    </recommendedName>
</protein>
<keyword evidence="3" id="KW-0597">Phosphoprotein</keyword>
<organism evidence="6 7">
    <name type="scientific">Arcticibacter pallidicorallinus</name>
    <dbReference type="NCBI Taxonomy" id="1259464"/>
    <lineage>
        <taxon>Bacteria</taxon>
        <taxon>Pseudomonadati</taxon>
        <taxon>Bacteroidota</taxon>
        <taxon>Sphingobacteriia</taxon>
        <taxon>Sphingobacteriales</taxon>
        <taxon>Sphingobacteriaceae</taxon>
        <taxon>Arcticibacter</taxon>
    </lineage>
</organism>
<keyword evidence="6" id="KW-0418">Kinase</keyword>
<dbReference type="CDD" id="cd00075">
    <property type="entry name" value="HATPase"/>
    <property type="match status" value="1"/>
</dbReference>
<evidence type="ECO:0000256" key="2">
    <source>
        <dbReference type="ARBA" id="ARBA00012438"/>
    </source>
</evidence>
<feature type="transmembrane region" description="Helical" evidence="4">
    <location>
        <begin position="300"/>
        <end position="322"/>
    </location>
</feature>
<dbReference type="GO" id="GO:0000155">
    <property type="term" value="F:phosphorelay sensor kinase activity"/>
    <property type="evidence" value="ECO:0007669"/>
    <property type="project" value="InterPro"/>
</dbReference>
<dbReference type="Proteomes" id="UP000238034">
    <property type="component" value="Unassembled WGS sequence"/>
</dbReference>
<dbReference type="InterPro" id="IPR003594">
    <property type="entry name" value="HATPase_dom"/>
</dbReference>
<keyword evidence="4" id="KW-0812">Transmembrane</keyword>
<evidence type="ECO:0000256" key="3">
    <source>
        <dbReference type="ARBA" id="ARBA00022553"/>
    </source>
</evidence>
<dbReference type="SUPFAM" id="SSF47384">
    <property type="entry name" value="Homodimeric domain of signal transducing histidine kinase"/>
    <property type="match status" value="1"/>
</dbReference>
<dbReference type="InterPro" id="IPR036097">
    <property type="entry name" value="HisK_dim/P_sf"/>
</dbReference>
<reference evidence="6 7" key="1">
    <citation type="submission" date="2018-03" db="EMBL/GenBank/DDBJ databases">
        <title>Genomic Encyclopedia of Type Strains, Phase III (KMG-III): the genomes of soil and plant-associated and newly described type strains.</title>
        <authorList>
            <person name="Whitman W."/>
        </authorList>
    </citation>
    <scope>NUCLEOTIDE SEQUENCE [LARGE SCALE GENOMIC DNA]</scope>
    <source>
        <strain evidence="6 7">CGMCC 1.9313</strain>
    </source>
</reference>
<dbReference type="RefSeq" id="WP_106291456.1">
    <property type="nucleotide sequence ID" value="NZ_PVTH01000002.1"/>
</dbReference>
<evidence type="ECO:0000256" key="1">
    <source>
        <dbReference type="ARBA" id="ARBA00000085"/>
    </source>
</evidence>
<evidence type="ECO:0000313" key="7">
    <source>
        <dbReference type="Proteomes" id="UP000238034"/>
    </source>
</evidence>
<dbReference type="CDD" id="cd00082">
    <property type="entry name" value="HisKA"/>
    <property type="match status" value="1"/>
</dbReference>
<comment type="caution">
    <text evidence="6">The sequence shown here is derived from an EMBL/GenBank/DDBJ whole genome shotgun (WGS) entry which is preliminary data.</text>
</comment>
<dbReference type="OrthoDB" id="921707at2"/>
<name>A0A2T0U8T2_9SPHI</name>